<comment type="caution">
    <text evidence="1">The sequence shown here is derived from an EMBL/GenBank/DDBJ whole genome shotgun (WGS) entry which is preliminary data.</text>
</comment>
<name>A0A9P5WZA3_9AGAR</name>
<evidence type="ECO:0000313" key="2">
    <source>
        <dbReference type="Proteomes" id="UP000807342"/>
    </source>
</evidence>
<reference evidence="1" key="1">
    <citation type="submission" date="2020-11" db="EMBL/GenBank/DDBJ databases">
        <authorList>
            <consortium name="DOE Joint Genome Institute"/>
            <person name="Ahrendt S."/>
            <person name="Riley R."/>
            <person name="Andreopoulos W."/>
            <person name="Labutti K."/>
            <person name="Pangilinan J."/>
            <person name="Ruiz-Duenas F.J."/>
            <person name="Barrasa J.M."/>
            <person name="Sanchez-Garcia M."/>
            <person name="Camarero S."/>
            <person name="Miyauchi S."/>
            <person name="Serrano A."/>
            <person name="Linde D."/>
            <person name="Babiker R."/>
            <person name="Drula E."/>
            <person name="Ayuso-Fernandez I."/>
            <person name="Pacheco R."/>
            <person name="Padilla G."/>
            <person name="Ferreira P."/>
            <person name="Barriuso J."/>
            <person name="Kellner H."/>
            <person name="Castanera R."/>
            <person name="Alfaro M."/>
            <person name="Ramirez L."/>
            <person name="Pisabarro A.G."/>
            <person name="Kuo A."/>
            <person name="Tritt A."/>
            <person name="Lipzen A."/>
            <person name="He G."/>
            <person name="Yan M."/>
            <person name="Ng V."/>
            <person name="Cullen D."/>
            <person name="Martin F."/>
            <person name="Rosso M.-N."/>
            <person name="Henrissat B."/>
            <person name="Hibbett D."/>
            <person name="Martinez A.T."/>
            <person name="Grigoriev I.V."/>
        </authorList>
    </citation>
    <scope>NUCLEOTIDE SEQUENCE</scope>
    <source>
        <strain evidence="1">MF-IS2</strain>
    </source>
</reference>
<gene>
    <name evidence="1" type="ORF">P691DRAFT_768356</name>
</gene>
<dbReference type="Proteomes" id="UP000807342">
    <property type="component" value="Unassembled WGS sequence"/>
</dbReference>
<sequence length="137" mass="14958">MQGNGLGASDFPLSEVDKYVKYLESMANTAGWVKCKFAGLKKISDCNIDWENQKICFLWIWGNSACTLLHLIAEEVTPVCAFLLTAQGLVEDINDMLSISASFGGHSGSQSVIHMLPEHGEILDGDCDLTAKLTDLF</sequence>
<dbReference type="EMBL" id="MU152930">
    <property type="protein sequence ID" value="KAF9440056.1"/>
    <property type="molecule type" value="Genomic_DNA"/>
</dbReference>
<organism evidence="1 2">
    <name type="scientific">Macrolepiota fuliginosa MF-IS2</name>
    <dbReference type="NCBI Taxonomy" id="1400762"/>
    <lineage>
        <taxon>Eukaryota</taxon>
        <taxon>Fungi</taxon>
        <taxon>Dikarya</taxon>
        <taxon>Basidiomycota</taxon>
        <taxon>Agaricomycotina</taxon>
        <taxon>Agaricomycetes</taxon>
        <taxon>Agaricomycetidae</taxon>
        <taxon>Agaricales</taxon>
        <taxon>Agaricineae</taxon>
        <taxon>Agaricaceae</taxon>
        <taxon>Macrolepiota</taxon>
    </lineage>
</organism>
<proteinExistence type="predicted"/>
<accession>A0A9P5WZA3</accession>
<evidence type="ECO:0000313" key="1">
    <source>
        <dbReference type="EMBL" id="KAF9440056.1"/>
    </source>
</evidence>
<dbReference type="AlphaFoldDB" id="A0A9P5WZA3"/>
<protein>
    <submittedName>
        <fullName evidence="1">Uncharacterized protein</fullName>
    </submittedName>
</protein>
<keyword evidence="2" id="KW-1185">Reference proteome</keyword>